<dbReference type="AlphaFoldDB" id="A0A438JW80"/>
<accession>A0A438JW80</accession>
<name>A0A438JW80_VITVI</name>
<sequence>MQSASLKVDKNPGTSCQRSSARYYAEHLLGPRFCRTNFKFGGFNQLQMGKNSRRADQSIENYECKQKSTEHKEKMGVIEEGINKDHEVDLAKVPKFLVLSSLFLASFFDNYGILHPGASVSITANCEFTYNKECLDDFSRHTPPKLKLGEEELSKRTLGIGHFEFLVPRGHASTVRVARGHIIRATCQAACPFKRLDARAYPLYREAFWVSSLILTSRVVHFSCFLCAPLLSLMILPLPLFSSIVSNSSLLGLRFPILSLLKQFLHFSEIPPAYIHLNVIWILMGCSILDVLYQLDLSLLEILFVYTIKMSLKESKEKCGHLVEWVEKFAWTRLNKLFEIDPNEPKFFMLLTRKTLKSLLEHPCPFVIPVFPKLAPPTLILSEHFVLKDLPFYMVVRLTDAEARQACLDPCEKKRQEGTLH</sequence>
<reference evidence="1 2" key="1">
    <citation type="journal article" date="2018" name="PLoS Genet.">
        <title>Population sequencing reveals clonal diversity and ancestral inbreeding in the grapevine cultivar Chardonnay.</title>
        <authorList>
            <person name="Roach M.J."/>
            <person name="Johnson D.L."/>
            <person name="Bohlmann J."/>
            <person name="van Vuuren H.J."/>
            <person name="Jones S.J."/>
            <person name="Pretorius I.S."/>
            <person name="Schmidt S.A."/>
            <person name="Borneman A.R."/>
        </authorList>
    </citation>
    <scope>NUCLEOTIDE SEQUENCE [LARGE SCALE GENOMIC DNA]</scope>
    <source>
        <strain evidence="2">cv. Chardonnay</strain>
        <tissue evidence="1">Leaf</tissue>
    </source>
</reference>
<evidence type="ECO:0000313" key="2">
    <source>
        <dbReference type="Proteomes" id="UP000288805"/>
    </source>
</evidence>
<dbReference type="EMBL" id="QGNW01000025">
    <property type="protein sequence ID" value="RVX13217.1"/>
    <property type="molecule type" value="Genomic_DNA"/>
</dbReference>
<organism evidence="1 2">
    <name type="scientific">Vitis vinifera</name>
    <name type="common">Grape</name>
    <dbReference type="NCBI Taxonomy" id="29760"/>
    <lineage>
        <taxon>Eukaryota</taxon>
        <taxon>Viridiplantae</taxon>
        <taxon>Streptophyta</taxon>
        <taxon>Embryophyta</taxon>
        <taxon>Tracheophyta</taxon>
        <taxon>Spermatophyta</taxon>
        <taxon>Magnoliopsida</taxon>
        <taxon>eudicotyledons</taxon>
        <taxon>Gunneridae</taxon>
        <taxon>Pentapetalae</taxon>
        <taxon>rosids</taxon>
        <taxon>Vitales</taxon>
        <taxon>Vitaceae</taxon>
        <taxon>Viteae</taxon>
        <taxon>Vitis</taxon>
    </lineage>
</organism>
<dbReference type="Proteomes" id="UP000288805">
    <property type="component" value="Unassembled WGS sequence"/>
</dbReference>
<evidence type="ECO:0000313" key="1">
    <source>
        <dbReference type="EMBL" id="RVX13217.1"/>
    </source>
</evidence>
<gene>
    <name evidence="1" type="ORF">CK203_018081</name>
</gene>
<comment type="caution">
    <text evidence="1">The sequence shown here is derived from an EMBL/GenBank/DDBJ whole genome shotgun (WGS) entry which is preliminary data.</text>
</comment>
<proteinExistence type="predicted"/>
<protein>
    <submittedName>
        <fullName evidence="1">Uncharacterized protein</fullName>
    </submittedName>
</protein>